<evidence type="ECO:0000313" key="5">
    <source>
        <dbReference type="Proteomes" id="UP001239445"/>
    </source>
</evidence>
<comment type="caution">
    <text evidence="4">The sequence shown here is derived from an EMBL/GenBank/DDBJ whole genome shotgun (WGS) entry which is preliminary data.</text>
</comment>
<dbReference type="GO" id="GO:0016614">
    <property type="term" value="F:oxidoreductase activity, acting on CH-OH group of donors"/>
    <property type="evidence" value="ECO:0007669"/>
    <property type="project" value="InterPro"/>
</dbReference>
<evidence type="ECO:0000256" key="2">
    <source>
        <dbReference type="SAM" id="SignalP"/>
    </source>
</evidence>
<dbReference type="PANTHER" id="PTHR11552:SF80">
    <property type="entry name" value="GMC OXIDOREDUCTASE"/>
    <property type="match status" value="1"/>
</dbReference>
<evidence type="ECO:0000313" key="4">
    <source>
        <dbReference type="EMBL" id="KAK1760079.1"/>
    </source>
</evidence>
<dbReference type="EMBL" id="MU839827">
    <property type="protein sequence ID" value="KAK1760079.1"/>
    <property type="molecule type" value="Genomic_DNA"/>
</dbReference>
<feature type="signal peptide" evidence="2">
    <location>
        <begin position="1"/>
        <end position="19"/>
    </location>
</feature>
<organism evidence="4 5">
    <name type="scientific">Echria macrotheca</name>
    <dbReference type="NCBI Taxonomy" id="438768"/>
    <lineage>
        <taxon>Eukaryota</taxon>
        <taxon>Fungi</taxon>
        <taxon>Dikarya</taxon>
        <taxon>Ascomycota</taxon>
        <taxon>Pezizomycotina</taxon>
        <taxon>Sordariomycetes</taxon>
        <taxon>Sordariomycetidae</taxon>
        <taxon>Sordariales</taxon>
        <taxon>Schizotheciaceae</taxon>
        <taxon>Echria</taxon>
    </lineage>
</organism>
<evidence type="ECO:0000256" key="1">
    <source>
        <dbReference type="ARBA" id="ARBA00010790"/>
    </source>
</evidence>
<dbReference type="Gene3D" id="3.50.50.60">
    <property type="entry name" value="FAD/NAD(P)-binding domain"/>
    <property type="match status" value="2"/>
</dbReference>
<dbReference type="Proteomes" id="UP001239445">
    <property type="component" value="Unassembled WGS sequence"/>
</dbReference>
<dbReference type="InterPro" id="IPR007867">
    <property type="entry name" value="GMC_OxRtase_C"/>
</dbReference>
<feature type="chain" id="PRO_5042530692" description="Glucose-methanol-choline oxidoreductase C-terminal domain-containing protein" evidence="2">
    <location>
        <begin position="20"/>
        <end position="270"/>
    </location>
</feature>
<keyword evidence="5" id="KW-1185">Reference proteome</keyword>
<protein>
    <recommendedName>
        <fullName evidence="3">Glucose-methanol-choline oxidoreductase C-terminal domain-containing protein</fullName>
    </recommendedName>
</protein>
<dbReference type="SUPFAM" id="SSF51905">
    <property type="entry name" value="FAD/NAD(P)-binding domain"/>
    <property type="match status" value="1"/>
</dbReference>
<dbReference type="AlphaFoldDB" id="A0AAJ0FFN1"/>
<sequence length="270" mass="29537">MMLFHVVLSFIALLVPSLCSPTATDNEYDYTIVGSGPGGAPLAVNLAKAGHLILLLEAGDDQTSDIRMHIVSFKFTPPMKIEKNHYLPRGTPGHGFDGYLDINGNNGTVWEGQPDMLQVFRSMVSMTGGDSADVVEMVQRDINTVDPNRDVNQGLYGLPRQPDLGPIYADPTDTPEINFDVFSDEKGAGVDLGAMADAAAWARRVYCWGRVRWVPKGMSWLFWTPSFWVRGVQGLRVVDGSVFPFSPRAFPVVATFLISEKAAEDILGKA</sequence>
<evidence type="ECO:0000259" key="3">
    <source>
        <dbReference type="Pfam" id="PF05199"/>
    </source>
</evidence>
<dbReference type="InterPro" id="IPR012132">
    <property type="entry name" value="GMC_OxRdtase"/>
</dbReference>
<proteinExistence type="inferred from homology"/>
<feature type="domain" description="Glucose-methanol-choline oxidoreductase C-terminal" evidence="3">
    <location>
        <begin position="227"/>
        <end position="257"/>
    </location>
</feature>
<reference evidence="4" key="1">
    <citation type="submission" date="2023-06" db="EMBL/GenBank/DDBJ databases">
        <title>Genome-scale phylogeny and comparative genomics of the fungal order Sordariales.</title>
        <authorList>
            <consortium name="Lawrence Berkeley National Laboratory"/>
            <person name="Hensen N."/>
            <person name="Bonometti L."/>
            <person name="Westerberg I."/>
            <person name="Brannstrom I.O."/>
            <person name="Guillou S."/>
            <person name="Cros-Aarteil S."/>
            <person name="Calhoun S."/>
            <person name="Haridas S."/>
            <person name="Kuo A."/>
            <person name="Mondo S."/>
            <person name="Pangilinan J."/>
            <person name="Riley R."/>
            <person name="Labutti K."/>
            <person name="Andreopoulos B."/>
            <person name="Lipzen A."/>
            <person name="Chen C."/>
            <person name="Yanf M."/>
            <person name="Daum C."/>
            <person name="Ng V."/>
            <person name="Clum A."/>
            <person name="Steindorff A."/>
            <person name="Ohm R."/>
            <person name="Martin F."/>
            <person name="Silar P."/>
            <person name="Natvig D."/>
            <person name="Lalanne C."/>
            <person name="Gautier V."/>
            <person name="Ament-Velasquez S.L."/>
            <person name="Kruys A."/>
            <person name="Hutchinson M.I."/>
            <person name="Powell A.J."/>
            <person name="Barry K."/>
            <person name="Miller A.N."/>
            <person name="Grigoriev I.V."/>
            <person name="Debuchy R."/>
            <person name="Gladieux P."/>
            <person name="Thoren M.H."/>
            <person name="Johannesson H."/>
        </authorList>
    </citation>
    <scope>NUCLEOTIDE SEQUENCE</scope>
    <source>
        <strain evidence="4">PSN4</strain>
    </source>
</reference>
<dbReference type="InterPro" id="IPR036188">
    <property type="entry name" value="FAD/NAD-bd_sf"/>
</dbReference>
<accession>A0AAJ0FFN1</accession>
<dbReference type="Pfam" id="PF05199">
    <property type="entry name" value="GMC_oxred_C"/>
    <property type="match status" value="1"/>
</dbReference>
<keyword evidence="2" id="KW-0732">Signal</keyword>
<comment type="similarity">
    <text evidence="1">Belongs to the GMC oxidoreductase family.</text>
</comment>
<name>A0AAJ0FFN1_9PEZI</name>
<gene>
    <name evidence="4" type="ORF">QBC47DRAFT_355297</name>
</gene>
<dbReference type="PANTHER" id="PTHR11552">
    <property type="entry name" value="GLUCOSE-METHANOL-CHOLINE GMC OXIDOREDUCTASE"/>
    <property type="match status" value="1"/>
</dbReference>
<dbReference type="GO" id="GO:0050660">
    <property type="term" value="F:flavin adenine dinucleotide binding"/>
    <property type="evidence" value="ECO:0007669"/>
    <property type="project" value="InterPro"/>
</dbReference>